<feature type="transmembrane region" description="Helical" evidence="2">
    <location>
        <begin position="195"/>
        <end position="213"/>
    </location>
</feature>
<dbReference type="OMA" id="TLYYFWQ"/>
<keyword evidence="4" id="KW-1185">Reference proteome</keyword>
<dbReference type="AlphaFoldDB" id="A0A226E1F8"/>
<feature type="transmembrane region" description="Helical" evidence="2">
    <location>
        <begin position="165"/>
        <end position="183"/>
    </location>
</feature>
<protein>
    <submittedName>
        <fullName evidence="3">Uncharacterized protein</fullName>
    </submittedName>
</protein>
<dbReference type="EMBL" id="LNIX01000007">
    <property type="protein sequence ID" value="OXA51575.1"/>
    <property type="molecule type" value="Genomic_DNA"/>
</dbReference>
<keyword evidence="2" id="KW-0812">Transmembrane</keyword>
<reference evidence="3 4" key="1">
    <citation type="submission" date="2015-12" db="EMBL/GenBank/DDBJ databases">
        <title>The genome of Folsomia candida.</title>
        <authorList>
            <person name="Faddeeva A."/>
            <person name="Derks M.F."/>
            <person name="Anvar Y."/>
            <person name="Smit S."/>
            <person name="Van Straalen N."/>
            <person name="Roelofs D."/>
        </authorList>
    </citation>
    <scope>NUCLEOTIDE SEQUENCE [LARGE SCALE GENOMIC DNA]</scope>
    <source>
        <strain evidence="3 4">VU population</strain>
        <tissue evidence="3">Whole body</tissue>
    </source>
</reference>
<dbReference type="OrthoDB" id="10015560at2759"/>
<evidence type="ECO:0000313" key="4">
    <source>
        <dbReference type="Proteomes" id="UP000198287"/>
    </source>
</evidence>
<sequence>METDLEMESPLNNNYHPHSRRGQSVKTTSRSLVVSVLAGLSLPILLPSGHMLLFAHFWGYGDNEVDKKECTCSCWDTVFKGPYESGIAKYKHVYFNSTSNTFKMWVTSLLFFIALYETVKHLVLLLYKRRLRWSLGLLLLVSIHSHYYAWWGHWNYWNDDFYPQWSHQLFFTVTELFSSLLVFSQVDRRKAMEPLPLLIVGTIAIFHITSSTWDQFFLNVLKFGGRMHQVLRDILLMTTDCLQVFVVWRELRQIAGRKGVSLCHLVAQRRHLGVIGVTTAVMFLYLVLCP</sequence>
<evidence type="ECO:0000256" key="2">
    <source>
        <dbReference type="SAM" id="Phobius"/>
    </source>
</evidence>
<feature type="transmembrane region" description="Helical" evidence="2">
    <location>
        <begin position="102"/>
        <end position="119"/>
    </location>
</feature>
<name>A0A226E1F8_FOLCA</name>
<gene>
    <name evidence="3" type="ORF">Fcan01_12954</name>
</gene>
<organism evidence="3 4">
    <name type="scientific">Folsomia candida</name>
    <name type="common">Springtail</name>
    <dbReference type="NCBI Taxonomy" id="158441"/>
    <lineage>
        <taxon>Eukaryota</taxon>
        <taxon>Metazoa</taxon>
        <taxon>Ecdysozoa</taxon>
        <taxon>Arthropoda</taxon>
        <taxon>Hexapoda</taxon>
        <taxon>Collembola</taxon>
        <taxon>Entomobryomorpha</taxon>
        <taxon>Isotomoidea</taxon>
        <taxon>Isotomidae</taxon>
        <taxon>Proisotominae</taxon>
        <taxon>Folsomia</taxon>
    </lineage>
</organism>
<comment type="caution">
    <text evidence="3">The sequence shown here is derived from an EMBL/GenBank/DDBJ whole genome shotgun (WGS) entry which is preliminary data.</text>
</comment>
<dbReference type="PANTHER" id="PTHR39074:SF1">
    <property type="entry name" value="AGAP007547-PA"/>
    <property type="match status" value="1"/>
</dbReference>
<keyword evidence="2" id="KW-0472">Membrane</keyword>
<feature type="transmembrane region" description="Helical" evidence="2">
    <location>
        <begin position="131"/>
        <end position="150"/>
    </location>
</feature>
<keyword evidence="2" id="KW-1133">Transmembrane helix</keyword>
<accession>A0A226E1F8</accession>
<dbReference type="PANTHER" id="PTHR39074">
    <property type="entry name" value="AGAP007547-PA"/>
    <property type="match status" value="1"/>
</dbReference>
<dbReference type="Proteomes" id="UP000198287">
    <property type="component" value="Unassembled WGS sequence"/>
</dbReference>
<feature type="transmembrane region" description="Helical" evidence="2">
    <location>
        <begin position="31"/>
        <end position="58"/>
    </location>
</feature>
<proteinExistence type="predicted"/>
<evidence type="ECO:0000256" key="1">
    <source>
        <dbReference type="SAM" id="MobiDB-lite"/>
    </source>
</evidence>
<feature type="region of interest" description="Disordered" evidence="1">
    <location>
        <begin position="1"/>
        <end position="26"/>
    </location>
</feature>
<feature type="transmembrane region" description="Helical" evidence="2">
    <location>
        <begin position="272"/>
        <end position="288"/>
    </location>
</feature>
<dbReference type="STRING" id="158441.A0A226E1F8"/>
<evidence type="ECO:0000313" key="3">
    <source>
        <dbReference type="EMBL" id="OXA51575.1"/>
    </source>
</evidence>